<accession>A0A3L7AGA2</accession>
<evidence type="ECO:0000313" key="3">
    <source>
        <dbReference type="Proteomes" id="UP000269692"/>
    </source>
</evidence>
<dbReference type="Proteomes" id="UP000269692">
    <property type="component" value="Unassembled WGS sequence"/>
</dbReference>
<dbReference type="EMBL" id="RCTF01000005">
    <property type="protein sequence ID" value="RLP79483.1"/>
    <property type="molecule type" value="Genomic_DNA"/>
</dbReference>
<name>A0A3L7AGA2_9HYPH</name>
<feature type="transmembrane region" description="Helical" evidence="1">
    <location>
        <begin position="48"/>
        <end position="72"/>
    </location>
</feature>
<proteinExistence type="predicted"/>
<comment type="caution">
    <text evidence="2">The sequence shown here is derived from an EMBL/GenBank/DDBJ whole genome shotgun (WGS) entry which is preliminary data.</text>
</comment>
<keyword evidence="1" id="KW-1133">Transmembrane helix</keyword>
<evidence type="ECO:0000313" key="2">
    <source>
        <dbReference type="EMBL" id="RLP79483.1"/>
    </source>
</evidence>
<evidence type="ECO:0000256" key="1">
    <source>
        <dbReference type="SAM" id="Phobius"/>
    </source>
</evidence>
<organism evidence="2 3">
    <name type="scientific">Xanthobacter tagetidis</name>
    <dbReference type="NCBI Taxonomy" id="60216"/>
    <lineage>
        <taxon>Bacteria</taxon>
        <taxon>Pseudomonadati</taxon>
        <taxon>Pseudomonadota</taxon>
        <taxon>Alphaproteobacteria</taxon>
        <taxon>Hyphomicrobiales</taxon>
        <taxon>Xanthobacteraceae</taxon>
        <taxon>Xanthobacter</taxon>
    </lineage>
</organism>
<feature type="transmembrane region" description="Helical" evidence="1">
    <location>
        <begin position="84"/>
        <end position="101"/>
    </location>
</feature>
<keyword evidence="1" id="KW-0812">Transmembrane</keyword>
<keyword evidence="3" id="KW-1185">Reference proteome</keyword>
<keyword evidence="1" id="KW-0472">Membrane</keyword>
<reference evidence="2 3" key="1">
    <citation type="submission" date="2018-10" db="EMBL/GenBank/DDBJ databases">
        <title>Xanthobacter tagetidis genome sequencing and assembly.</title>
        <authorList>
            <person name="Maclea K.S."/>
            <person name="Goen A.E."/>
            <person name="Fatima S.A."/>
        </authorList>
    </citation>
    <scope>NUCLEOTIDE SEQUENCE [LARGE SCALE GENOMIC DNA]</scope>
    <source>
        <strain evidence="2 3">ATCC 700314</strain>
    </source>
</reference>
<dbReference type="AlphaFoldDB" id="A0A3L7AGA2"/>
<gene>
    <name evidence="2" type="ORF">D9R14_07410</name>
</gene>
<sequence>MRVALMADLPPDPTVLGVKLAHLLAGAAGGLARSLTRPGGSPLRHLSTAVVGTIVAGYCTPAGAAFAARYLASPEISPASFEGMVGFVLGLIGMSLCDALMRWARIWRDGSPPTLPPLPPLLK</sequence>
<protein>
    <submittedName>
        <fullName evidence="2">Uncharacterized protein</fullName>
    </submittedName>
</protein>